<organism evidence="3 4">
    <name type="scientific">Kordia antarctica</name>
    <dbReference type="NCBI Taxonomy" id="1218801"/>
    <lineage>
        <taxon>Bacteria</taxon>
        <taxon>Pseudomonadati</taxon>
        <taxon>Bacteroidota</taxon>
        <taxon>Flavobacteriia</taxon>
        <taxon>Flavobacteriales</taxon>
        <taxon>Flavobacteriaceae</taxon>
        <taxon>Kordia</taxon>
    </lineage>
</organism>
<dbReference type="SMART" id="SM00460">
    <property type="entry name" value="TGc"/>
    <property type="match status" value="1"/>
</dbReference>
<protein>
    <recommendedName>
        <fullName evidence="2">Transglutaminase-like domain-containing protein</fullName>
    </recommendedName>
</protein>
<proteinExistence type="predicted"/>
<name>A0A7L4ZJJ7_9FLAO</name>
<dbReference type="Gene3D" id="3.10.620.30">
    <property type="match status" value="1"/>
</dbReference>
<sequence length="326" mass="38218">MLLKVNVSFLLFFCCHFLMIAQNYQHVDKVVDTYPKSFLSIEAFGNRIEKDFTEDADKVRAAYYWISNNIEYNYKELTTGKSNFPKIVINKFTGDTDYYNQWNKIYATHTLTYKTSVCEGYAQLLFFVCEHMNINAKVIDGNAKNSIHDIGVIARNVNHAWNAIYFNEQWNLIDATWSTGNEDTKPNYFDFDDSYYCVSPEKIIMSHFPKNPEWQLLTKKVSKKKFYIQPLIYVKYIGLNLSLDPTIRGTIRTKVNGFIELRFNIIDTTKVYYYAYEKDTHSTELELIKVGEKYVAKIPFKGKKRDYLSLFSGTEAFLSFKIIPTR</sequence>
<dbReference type="RefSeq" id="WP_160129089.1">
    <property type="nucleotide sequence ID" value="NZ_CP019288.1"/>
</dbReference>
<dbReference type="PANTHER" id="PTHR46333:SF2">
    <property type="entry name" value="CYTOKINESIS PROTEIN 3"/>
    <property type="match status" value="1"/>
</dbReference>
<reference evidence="3 4" key="1">
    <citation type="journal article" date="2013" name="Int. J. Syst. Evol. Microbiol.">
        <title>Kordia antarctica sp. nov., isolated from Antarctic seawater.</title>
        <authorList>
            <person name="Baek K."/>
            <person name="Choi A."/>
            <person name="Kang I."/>
            <person name="Lee K."/>
            <person name="Cho J.C."/>
        </authorList>
    </citation>
    <scope>NUCLEOTIDE SEQUENCE [LARGE SCALE GENOMIC DNA]</scope>
    <source>
        <strain evidence="3 4">IMCC3317</strain>
    </source>
</reference>
<dbReference type="Pfam" id="PF01841">
    <property type="entry name" value="Transglut_core"/>
    <property type="match status" value="1"/>
</dbReference>
<accession>A0A7L4ZJJ7</accession>
<feature type="chain" id="PRO_5029484056" description="Transglutaminase-like domain-containing protein" evidence="1">
    <location>
        <begin position="21"/>
        <end position="326"/>
    </location>
</feature>
<dbReference type="PANTHER" id="PTHR46333">
    <property type="entry name" value="CYTOKINESIS PROTEIN 3"/>
    <property type="match status" value="1"/>
</dbReference>
<dbReference type="GO" id="GO:0005737">
    <property type="term" value="C:cytoplasm"/>
    <property type="evidence" value="ECO:0007669"/>
    <property type="project" value="TreeGrafter"/>
</dbReference>
<keyword evidence="4" id="KW-1185">Reference proteome</keyword>
<dbReference type="InterPro" id="IPR002931">
    <property type="entry name" value="Transglutaminase-like"/>
</dbReference>
<dbReference type="KEGG" id="kan:IMCC3317_17380"/>
<dbReference type="SUPFAM" id="SSF54001">
    <property type="entry name" value="Cysteine proteinases"/>
    <property type="match status" value="1"/>
</dbReference>
<dbReference type="InterPro" id="IPR052557">
    <property type="entry name" value="CAP/Cytokinesis_protein"/>
</dbReference>
<feature type="domain" description="Transglutaminase-like" evidence="2">
    <location>
        <begin position="110"/>
        <end position="177"/>
    </location>
</feature>
<dbReference type="AlphaFoldDB" id="A0A7L4ZJJ7"/>
<evidence type="ECO:0000259" key="2">
    <source>
        <dbReference type="SMART" id="SM00460"/>
    </source>
</evidence>
<evidence type="ECO:0000313" key="4">
    <source>
        <dbReference type="Proteomes" id="UP000464657"/>
    </source>
</evidence>
<evidence type="ECO:0000313" key="3">
    <source>
        <dbReference type="EMBL" id="QHI36376.1"/>
    </source>
</evidence>
<dbReference type="OrthoDB" id="9788327at2"/>
<feature type="signal peptide" evidence="1">
    <location>
        <begin position="1"/>
        <end position="20"/>
    </location>
</feature>
<keyword evidence="1" id="KW-0732">Signal</keyword>
<gene>
    <name evidence="3" type="ORF">IMCC3317_17380</name>
</gene>
<dbReference type="Proteomes" id="UP000464657">
    <property type="component" value="Chromosome"/>
</dbReference>
<dbReference type="InterPro" id="IPR038765">
    <property type="entry name" value="Papain-like_cys_pep_sf"/>
</dbReference>
<dbReference type="EMBL" id="CP019288">
    <property type="protein sequence ID" value="QHI36376.1"/>
    <property type="molecule type" value="Genomic_DNA"/>
</dbReference>
<evidence type="ECO:0000256" key="1">
    <source>
        <dbReference type="SAM" id="SignalP"/>
    </source>
</evidence>